<evidence type="ECO:0000313" key="2">
    <source>
        <dbReference type="Proteomes" id="UP000515123"/>
    </source>
</evidence>
<proteinExistence type="predicted"/>
<dbReference type="GeneID" id="109704407"/>
<reference evidence="3" key="2">
    <citation type="submission" date="2025-08" db="UniProtKB">
        <authorList>
            <consortium name="RefSeq"/>
        </authorList>
    </citation>
    <scope>IDENTIFICATION</scope>
    <source>
        <tissue evidence="3">Leaf</tissue>
    </source>
</reference>
<reference evidence="2" key="1">
    <citation type="journal article" date="2015" name="Nat. Genet.">
        <title>The pineapple genome and the evolution of CAM photosynthesis.</title>
        <authorList>
            <person name="Ming R."/>
            <person name="VanBuren R."/>
            <person name="Wai C.M."/>
            <person name="Tang H."/>
            <person name="Schatz M.C."/>
            <person name="Bowers J.E."/>
            <person name="Lyons E."/>
            <person name="Wang M.L."/>
            <person name="Chen J."/>
            <person name="Biggers E."/>
            <person name="Zhang J."/>
            <person name="Huang L."/>
            <person name="Zhang L."/>
            <person name="Miao W."/>
            <person name="Zhang J."/>
            <person name="Ye Z."/>
            <person name="Miao C."/>
            <person name="Lin Z."/>
            <person name="Wang H."/>
            <person name="Zhou H."/>
            <person name="Yim W.C."/>
            <person name="Priest H.D."/>
            <person name="Zheng C."/>
            <person name="Woodhouse M."/>
            <person name="Edger P.P."/>
            <person name="Guyot R."/>
            <person name="Guo H.B."/>
            <person name="Guo H."/>
            <person name="Zheng G."/>
            <person name="Singh R."/>
            <person name="Sharma A."/>
            <person name="Min X."/>
            <person name="Zheng Y."/>
            <person name="Lee H."/>
            <person name="Gurtowski J."/>
            <person name="Sedlazeck F.J."/>
            <person name="Harkess A."/>
            <person name="McKain M.R."/>
            <person name="Liao Z."/>
            <person name="Fang J."/>
            <person name="Liu J."/>
            <person name="Zhang X."/>
            <person name="Zhang Q."/>
            <person name="Hu W."/>
            <person name="Qin Y."/>
            <person name="Wang K."/>
            <person name="Chen L.Y."/>
            <person name="Shirley N."/>
            <person name="Lin Y.R."/>
            <person name="Liu L.Y."/>
            <person name="Hernandez A.G."/>
            <person name="Wright C.L."/>
            <person name="Bulone V."/>
            <person name="Tuskan G.A."/>
            <person name="Heath K."/>
            <person name="Zee F."/>
            <person name="Moore P.H."/>
            <person name="Sunkar R."/>
            <person name="Leebens-Mack J.H."/>
            <person name="Mockler T."/>
            <person name="Bennetzen J.L."/>
            <person name="Freeling M."/>
            <person name="Sankoff D."/>
            <person name="Paterson A.H."/>
            <person name="Zhu X."/>
            <person name="Yang X."/>
            <person name="Smith J.A."/>
            <person name="Cushman J.C."/>
            <person name="Paull R.E."/>
            <person name="Yu Q."/>
        </authorList>
    </citation>
    <scope>NUCLEOTIDE SEQUENCE [LARGE SCALE GENOMIC DNA]</scope>
    <source>
        <strain evidence="2">cv. F153</strain>
    </source>
</reference>
<dbReference type="Proteomes" id="UP000515123">
    <property type="component" value="Unplaced"/>
</dbReference>
<keyword evidence="2" id="KW-1185">Reference proteome</keyword>
<name>A0A6P5EBL7_ANACO</name>
<feature type="compositionally biased region" description="Basic residues" evidence="1">
    <location>
        <begin position="46"/>
        <end position="57"/>
    </location>
</feature>
<feature type="non-terminal residue" evidence="3">
    <location>
        <position position="140"/>
    </location>
</feature>
<protein>
    <submittedName>
        <fullName evidence="3">Uncharacterized protein LOC109704407</fullName>
    </submittedName>
</protein>
<gene>
    <name evidence="3" type="primary">LOC109704407</name>
</gene>
<evidence type="ECO:0000256" key="1">
    <source>
        <dbReference type="SAM" id="MobiDB-lite"/>
    </source>
</evidence>
<accession>A0A6P5EBL7</accession>
<sequence>MAAEAEGKVVHPPVGGGGAWKQSGLGLSPHGSRRTQDGGAAAGGARGRRGTRARGCRRSQGLAGGRRGQRKATVARGYRDHPGSAWVTADGRSLHRGSGGARGRRGPTPEMGLGQMMMEPGPNNQGCGKSELEGNQEEAG</sequence>
<dbReference type="AlphaFoldDB" id="A0A6P5EBL7"/>
<dbReference type="RefSeq" id="XP_020080734.1">
    <property type="nucleotide sequence ID" value="XM_020225145.1"/>
</dbReference>
<evidence type="ECO:0000313" key="3">
    <source>
        <dbReference type="RefSeq" id="XP_020080734.1"/>
    </source>
</evidence>
<feature type="region of interest" description="Disordered" evidence="1">
    <location>
        <begin position="1"/>
        <end position="140"/>
    </location>
</feature>
<organism evidence="2 3">
    <name type="scientific">Ananas comosus</name>
    <name type="common">Pineapple</name>
    <name type="synonym">Ananas ananas</name>
    <dbReference type="NCBI Taxonomy" id="4615"/>
    <lineage>
        <taxon>Eukaryota</taxon>
        <taxon>Viridiplantae</taxon>
        <taxon>Streptophyta</taxon>
        <taxon>Embryophyta</taxon>
        <taxon>Tracheophyta</taxon>
        <taxon>Spermatophyta</taxon>
        <taxon>Magnoliopsida</taxon>
        <taxon>Liliopsida</taxon>
        <taxon>Poales</taxon>
        <taxon>Bromeliaceae</taxon>
        <taxon>Bromelioideae</taxon>
        <taxon>Ananas</taxon>
    </lineage>
</organism>